<gene>
    <name evidence="2" type="ORF">ABR189_02910</name>
</gene>
<dbReference type="RefSeq" id="WP_354658942.1">
    <property type="nucleotide sequence ID" value="NZ_JBEXAC010000001.1"/>
</dbReference>
<name>A0ABV2SZU3_9BACT</name>
<accession>A0ABV2SZU3</accession>
<comment type="caution">
    <text evidence="2">The sequence shown here is derived from an EMBL/GenBank/DDBJ whole genome shotgun (WGS) entry which is preliminary data.</text>
</comment>
<sequence>MKKIVAIQLFLLSFVLIVNGQDYINNQNATAQAAVFRINNTGLANLLGTTAGTGAGNTAHTLYYGGSTAPATPSNANRRWATGLTGAETGTGNTGSNFFIGRYDDAGTLNSLPFTINRSTGLVNMGNGFRGANLSGITGTGTGVTNQAYLGFYESDGTTRIGYIGKSNTGDSDLYMTSANGSTHLMAGTTTRLSLSASALESNTGLFNLSNSTSNLISFNATAGIGAPAFTTRSVGTKISLYSAVSATSVDFGMGMENGAIWHSVPSNSITQSFKWYGGITQVAKLDGMGNLELAAQGRFKGWATGAGTTATGPAAELGVSGGNAHVMGYNRTTNTFIPLILSGGTAANNQTAVTINEKGVGIGTANPQSKLSVKGEILAQKVRVTMDAASWPDYVFAQNYQLPQLSDIEAYIKDHQHLPNIPSAQEIEKNGLDLGEMNKKLLQKIEELTLHLIQQQKEITALKEWKEKATTK</sequence>
<dbReference type="Proteomes" id="UP001549749">
    <property type="component" value="Unassembled WGS sequence"/>
</dbReference>
<keyword evidence="1" id="KW-0732">Signal</keyword>
<evidence type="ECO:0008006" key="4">
    <source>
        <dbReference type="Google" id="ProtNLM"/>
    </source>
</evidence>
<dbReference type="EMBL" id="JBEXAC010000001">
    <property type="protein sequence ID" value="MET6996296.1"/>
    <property type="molecule type" value="Genomic_DNA"/>
</dbReference>
<evidence type="ECO:0000313" key="2">
    <source>
        <dbReference type="EMBL" id="MET6996296.1"/>
    </source>
</evidence>
<evidence type="ECO:0000313" key="3">
    <source>
        <dbReference type="Proteomes" id="UP001549749"/>
    </source>
</evidence>
<organism evidence="2 3">
    <name type="scientific">Chitinophaga defluvii</name>
    <dbReference type="NCBI Taxonomy" id="3163343"/>
    <lineage>
        <taxon>Bacteria</taxon>
        <taxon>Pseudomonadati</taxon>
        <taxon>Bacteroidota</taxon>
        <taxon>Chitinophagia</taxon>
        <taxon>Chitinophagales</taxon>
        <taxon>Chitinophagaceae</taxon>
        <taxon>Chitinophaga</taxon>
    </lineage>
</organism>
<reference evidence="2 3" key="1">
    <citation type="submission" date="2024-06" db="EMBL/GenBank/DDBJ databases">
        <title>Chitinophaga defluvii sp. nov., isolated from municipal sewage.</title>
        <authorList>
            <person name="Zhang L."/>
        </authorList>
    </citation>
    <scope>NUCLEOTIDE SEQUENCE [LARGE SCALE GENOMIC DNA]</scope>
    <source>
        <strain evidence="2 3">H8</strain>
    </source>
</reference>
<evidence type="ECO:0000256" key="1">
    <source>
        <dbReference type="SAM" id="SignalP"/>
    </source>
</evidence>
<proteinExistence type="predicted"/>
<protein>
    <recommendedName>
        <fullName evidence="4">Peptidase S74 domain-containing protein</fullName>
    </recommendedName>
</protein>
<keyword evidence="3" id="KW-1185">Reference proteome</keyword>
<feature type="signal peptide" evidence="1">
    <location>
        <begin position="1"/>
        <end position="20"/>
    </location>
</feature>
<feature type="chain" id="PRO_5046475275" description="Peptidase S74 domain-containing protein" evidence="1">
    <location>
        <begin position="21"/>
        <end position="473"/>
    </location>
</feature>